<evidence type="ECO:0000313" key="3">
    <source>
        <dbReference type="Proteomes" id="UP001058003"/>
    </source>
</evidence>
<proteinExistence type="predicted"/>
<dbReference type="KEGG" id="daur:Daura_19110"/>
<name>A0A9Q9ILX5_9ACTN</name>
<keyword evidence="1" id="KW-0732">Signal</keyword>
<feature type="chain" id="PRO_5040134332" description="Lipoprotein" evidence="1">
    <location>
        <begin position="31"/>
        <end position="198"/>
    </location>
</feature>
<reference evidence="2" key="1">
    <citation type="submission" date="2021-04" db="EMBL/GenBank/DDBJ databases">
        <title>Dactylosporangium aurantiacum NRRL B-8018 full assembly.</title>
        <authorList>
            <person name="Hartkoorn R.C."/>
            <person name="Beaudoing E."/>
            <person name="Hot D."/>
        </authorList>
    </citation>
    <scope>NUCLEOTIDE SEQUENCE</scope>
    <source>
        <strain evidence="2">NRRL B-8018</strain>
    </source>
</reference>
<protein>
    <recommendedName>
        <fullName evidence="4">Lipoprotein</fullName>
    </recommendedName>
</protein>
<dbReference type="EMBL" id="CP073767">
    <property type="protein sequence ID" value="UWZ58086.1"/>
    <property type="molecule type" value="Genomic_DNA"/>
</dbReference>
<feature type="signal peptide" evidence="1">
    <location>
        <begin position="1"/>
        <end position="30"/>
    </location>
</feature>
<sequence>MSGNVAVTAVRRISLAAVLALGACRGPQVAPQPAPTPVSSPTVAPIAAPVPFRLQLGAGHRLVTRSPAPSGCPGLDTVAVLGSGGAVRFLAYATTCATDGNDRLINGRHGVYRTAEDVPRERRAGAATVQTALGEAIVFMQPYSEYTNSSNHYTEPVSVITLRQPADPAYRTVVVLSEKGTLSLEQLTTLVREQLLAP</sequence>
<organism evidence="2 3">
    <name type="scientific">Dactylosporangium aurantiacum</name>
    <dbReference type="NCBI Taxonomy" id="35754"/>
    <lineage>
        <taxon>Bacteria</taxon>
        <taxon>Bacillati</taxon>
        <taxon>Actinomycetota</taxon>
        <taxon>Actinomycetes</taxon>
        <taxon>Micromonosporales</taxon>
        <taxon>Micromonosporaceae</taxon>
        <taxon>Dactylosporangium</taxon>
    </lineage>
</organism>
<keyword evidence="3" id="KW-1185">Reference proteome</keyword>
<dbReference type="RefSeq" id="WP_033365090.1">
    <property type="nucleotide sequence ID" value="NZ_CP073767.1"/>
</dbReference>
<evidence type="ECO:0000313" key="2">
    <source>
        <dbReference type="EMBL" id="UWZ58086.1"/>
    </source>
</evidence>
<dbReference type="Proteomes" id="UP001058003">
    <property type="component" value="Chromosome"/>
</dbReference>
<evidence type="ECO:0000256" key="1">
    <source>
        <dbReference type="SAM" id="SignalP"/>
    </source>
</evidence>
<dbReference type="OrthoDB" id="4298239at2"/>
<gene>
    <name evidence="2" type="ORF">Daura_19110</name>
</gene>
<dbReference type="AlphaFoldDB" id="A0A9Q9ILX5"/>
<accession>A0A9Q9ILX5</accession>
<evidence type="ECO:0008006" key="4">
    <source>
        <dbReference type="Google" id="ProtNLM"/>
    </source>
</evidence>